<feature type="domain" description="Helicase C-terminal" evidence="6">
    <location>
        <begin position="210"/>
        <end position="373"/>
    </location>
</feature>
<dbReference type="Gene3D" id="1.20.120.1080">
    <property type="match status" value="1"/>
</dbReference>
<keyword evidence="4" id="KW-0067">ATP-binding</keyword>
<name>A0ABV6HHM5_9SPHI</name>
<dbReference type="InterPro" id="IPR011545">
    <property type="entry name" value="DEAD/DEAH_box_helicase_dom"/>
</dbReference>
<dbReference type="Gene3D" id="3.40.50.300">
    <property type="entry name" value="P-loop containing nucleotide triphosphate hydrolases"/>
    <property type="match status" value="2"/>
</dbReference>
<dbReference type="RefSeq" id="WP_149105281.1">
    <property type="nucleotide sequence ID" value="NZ_JBHLWO010000001.1"/>
</dbReference>
<evidence type="ECO:0000313" key="7">
    <source>
        <dbReference type="EMBL" id="MFC0318089.1"/>
    </source>
</evidence>
<proteinExistence type="predicted"/>
<dbReference type="InterPro" id="IPR007502">
    <property type="entry name" value="Helicase-assoc_dom"/>
</dbReference>
<evidence type="ECO:0000256" key="1">
    <source>
        <dbReference type="ARBA" id="ARBA00022741"/>
    </source>
</evidence>
<dbReference type="EC" id="3.6.4.13" evidence="7"/>
<dbReference type="NCBIfam" id="TIGR01970">
    <property type="entry name" value="DEAH_box_HrpB"/>
    <property type="match status" value="1"/>
</dbReference>
<evidence type="ECO:0000256" key="2">
    <source>
        <dbReference type="ARBA" id="ARBA00022801"/>
    </source>
</evidence>
<dbReference type="InterPro" id="IPR013689">
    <property type="entry name" value="RNA_helicase_ATP-dep_HrpB_C"/>
</dbReference>
<evidence type="ECO:0000313" key="8">
    <source>
        <dbReference type="Proteomes" id="UP001589774"/>
    </source>
</evidence>
<dbReference type="Pfam" id="PF08482">
    <property type="entry name" value="HrpB_C"/>
    <property type="match status" value="1"/>
</dbReference>
<dbReference type="Pfam" id="PF00270">
    <property type="entry name" value="DEAD"/>
    <property type="match status" value="1"/>
</dbReference>
<accession>A0ABV6HHM5</accession>
<evidence type="ECO:0000256" key="3">
    <source>
        <dbReference type="ARBA" id="ARBA00022806"/>
    </source>
</evidence>
<keyword evidence="8" id="KW-1185">Reference proteome</keyword>
<feature type="domain" description="Helicase ATP-binding" evidence="5">
    <location>
        <begin position="20"/>
        <end position="184"/>
    </location>
</feature>
<evidence type="ECO:0000259" key="5">
    <source>
        <dbReference type="PROSITE" id="PS51192"/>
    </source>
</evidence>
<dbReference type="EMBL" id="JBHLWO010000001">
    <property type="protein sequence ID" value="MFC0318089.1"/>
    <property type="molecule type" value="Genomic_DNA"/>
</dbReference>
<dbReference type="InterPro" id="IPR010225">
    <property type="entry name" value="HrpB"/>
</dbReference>
<dbReference type="InterPro" id="IPR027417">
    <property type="entry name" value="P-loop_NTPase"/>
</dbReference>
<organism evidence="7 8">
    <name type="scientific">Olivibacter oleidegradans</name>
    <dbReference type="NCBI Taxonomy" id="760123"/>
    <lineage>
        <taxon>Bacteria</taxon>
        <taxon>Pseudomonadati</taxon>
        <taxon>Bacteroidota</taxon>
        <taxon>Sphingobacteriia</taxon>
        <taxon>Sphingobacteriales</taxon>
        <taxon>Sphingobacteriaceae</taxon>
        <taxon>Olivibacter</taxon>
    </lineage>
</organism>
<dbReference type="Pfam" id="PF00271">
    <property type="entry name" value="Helicase_C"/>
    <property type="match status" value="1"/>
</dbReference>
<evidence type="ECO:0000259" key="6">
    <source>
        <dbReference type="PROSITE" id="PS51194"/>
    </source>
</evidence>
<dbReference type="GO" id="GO:0003724">
    <property type="term" value="F:RNA helicase activity"/>
    <property type="evidence" value="ECO:0007669"/>
    <property type="project" value="UniProtKB-EC"/>
</dbReference>
<keyword evidence="3 7" id="KW-0347">Helicase</keyword>
<evidence type="ECO:0000256" key="4">
    <source>
        <dbReference type="ARBA" id="ARBA00022840"/>
    </source>
</evidence>
<keyword evidence="2 7" id="KW-0378">Hydrolase</keyword>
<protein>
    <submittedName>
        <fullName evidence="7">ATP-dependent helicase HrpB</fullName>
        <ecNumber evidence="7">3.6.4.13</ecNumber>
    </submittedName>
</protein>
<dbReference type="InterPro" id="IPR049614">
    <property type="entry name" value="HrpB_DEXH"/>
</dbReference>
<dbReference type="CDD" id="cd18791">
    <property type="entry name" value="SF2_C_RHA"/>
    <property type="match status" value="1"/>
</dbReference>
<keyword evidence="1" id="KW-0547">Nucleotide-binding</keyword>
<dbReference type="SUPFAM" id="SSF52540">
    <property type="entry name" value="P-loop containing nucleoside triphosphate hydrolases"/>
    <property type="match status" value="1"/>
</dbReference>
<dbReference type="PANTHER" id="PTHR43519:SF1">
    <property type="entry name" value="ATP-DEPENDENT RNA HELICASE HRPB"/>
    <property type="match status" value="1"/>
</dbReference>
<comment type="caution">
    <text evidence="7">The sequence shown here is derived from an EMBL/GenBank/DDBJ whole genome shotgun (WGS) entry which is preliminary data.</text>
</comment>
<dbReference type="PIRSF" id="PIRSF005496">
    <property type="entry name" value="ATP_hel_hrpB"/>
    <property type="match status" value="1"/>
</dbReference>
<dbReference type="Proteomes" id="UP001589774">
    <property type="component" value="Unassembled WGS sequence"/>
</dbReference>
<reference evidence="7 8" key="1">
    <citation type="submission" date="2024-09" db="EMBL/GenBank/DDBJ databases">
        <authorList>
            <person name="Sun Q."/>
            <person name="Mori K."/>
        </authorList>
    </citation>
    <scope>NUCLEOTIDE SEQUENCE [LARGE SCALE GENOMIC DNA]</scope>
    <source>
        <strain evidence="7 8">CCM 7765</strain>
    </source>
</reference>
<sequence>MLSILEEPQLPIQQILSKVQDSLKKHPNLLVSASPGAGKSTLLPLRLLDEPWLKGKKILLLEPRRLAAIAIAGRMASLLDEDIGKTIGYRIRFEHKVSNSTRIEVVTEGILTRMIQDDNALEAFGLIIFDEFHERSIHADTALTLCLETQEILRPDLRLLVMSATLDLPNLAQLLKAPTIECPSRTHPIDIIYTGEQNLESLPSLCVQTILRALHETIGDILVFLPGQAAINRCKDLLKIKKTTAIIHCLYGQLSIAAQQRAILPDEKGGRKVILATSIAETSLTIEGVRVVIDSGFTRQAIFDAKTNLSSLQTVSISLDSAIQRSGRAGRLGPGTCYRMWSKTQEAKMKTYRNPEIIDADLMPLTLELFKWGISSVDQLKWLTPPPLERFLQAQKILTRIEAIMDGKISAHGKMIHRLPCHPRLAHMLSAAASEKLHLHLATDIAALLEERDPLSNTIETDLNLRIEALRRARKNRMYHQSFSKVIKIAAYYRKLFGIEENNDDPDPYVSGCLVAYAYPDRIARKIEQGSNRFFMANGRKATLLLSDSLCNEDFLVIAHIDFRGGEGKVFLAAPLKKEDVFPLTTHDTNIQWDSNNGAFLAREEWKIDNLIVQTRPLQQIPPDLVTEVLLKVIKKEGLHLLNYTTEVEQWQNRVMSLKFWDQKAYWPKADTDSLLNCVEEWLAPYLTKCRKAEDLKKLDLISILVHWLPFELQRKLEKLAPTKLTVPSGSQIRLRYLPNGESPILAVRLQEVFGLLETPTINDGKTPVSLHLLSPGFKLVQITADLKSFWSNAYFEVRKELKRRYPKHAWPENPIDAPAARGVNKRMYP</sequence>
<dbReference type="InterPro" id="IPR014001">
    <property type="entry name" value="Helicase_ATP-bd"/>
</dbReference>
<dbReference type="SMART" id="SM00847">
    <property type="entry name" value="HA2"/>
    <property type="match status" value="1"/>
</dbReference>
<dbReference type="GO" id="GO:0016787">
    <property type="term" value="F:hydrolase activity"/>
    <property type="evidence" value="ECO:0007669"/>
    <property type="project" value="UniProtKB-KW"/>
</dbReference>
<dbReference type="SMART" id="SM00487">
    <property type="entry name" value="DEXDc"/>
    <property type="match status" value="1"/>
</dbReference>
<dbReference type="PROSITE" id="PS51194">
    <property type="entry name" value="HELICASE_CTER"/>
    <property type="match status" value="1"/>
</dbReference>
<gene>
    <name evidence="7" type="primary">hrpB</name>
    <name evidence="7" type="ORF">ACFFI0_07200</name>
</gene>
<dbReference type="PANTHER" id="PTHR43519">
    <property type="entry name" value="ATP-DEPENDENT RNA HELICASE HRPB"/>
    <property type="match status" value="1"/>
</dbReference>
<dbReference type="InterPro" id="IPR001650">
    <property type="entry name" value="Helicase_C-like"/>
</dbReference>
<dbReference type="SMART" id="SM00490">
    <property type="entry name" value="HELICc"/>
    <property type="match status" value="1"/>
</dbReference>
<dbReference type="CDD" id="cd17990">
    <property type="entry name" value="DEXHc_HrpB"/>
    <property type="match status" value="1"/>
</dbReference>
<dbReference type="PROSITE" id="PS51192">
    <property type="entry name" value="HELICASE_ATP_BIND_1"/>
    <property type="match status" value="1"/>
</dbReference>